<proteinExistence type="predicted"/>
<feature type="region of interest" description="Disordered" evidence="1">
    <location>
        <begin position="56"/>
        <end position="86"/>
    </location>
</feature>
<evidence type="ECO:0000313" key="3">
    <source>
        <dbReference type="Proteomes" id="UP001066276"/>
    </source>
</evidence>
<evidence type="ECO:0000256" key="1">
    <source>
        <dbReference type="SAM" id="MobiDB-lite"/>
    </source>
</evidence>
<comment type="caution">
    <text evidence="2">The sequence shown here is derived from an EMBL/GenBank/DDBJ whole genome shotgun (WGS) entry which is preliminary data.</text>
</comment>
<dbReference type="AlphaFoldDB" id="A0AAV7MZM0"/>
<evidence type="ECO:0000313" key="2">
    <source>
        <dbReference type="EMBL" id="KAJ1105845.1"/>
    </source>
</evidence>
<protein>
    <submittedName>
        <fullName evidence="2">Uncharacterized protein</fullName>
    </submittedName>
</protein>
<organism evidence="2 3">
    <name type="scientific">Pleurodeles waltl</name>
    <name type="common">Iberian ribbed newt</name>
    <dbReference type="NCBI Taxonomy" id="8319"/>
    <lineage>
        <taxon>Eukaryota</taxon>
        <taxon>Metazoa</taxon>
        <taxon>Chordata</taxon>
        <taxon>Craniata</taxon>
        <taxon>Vertebrata</taxon>
        <taxon>Euteleostomi</taxon>
        <taxon>Amphibia</taxon>
        <taxon>Batrachia</taxon>
        <taxon>Caudata</taxon>
        <taxon>Salamandroidea</taxon>
        <taxon>Salamandridae</taxon>
        <taxon>Pleurodelinae</taxon>
        <taxon>Pleurodeles</taxon>
    </lineage>
</organism>
<gene>
    <name evidence="2" type="ORF">NDU88_003249</name>
</gene>
<name>A0AAV7MZM0_PLEWA</name>
<dbReference type="EMBL" id="JANPWB010000013">
    <property type="protein sequence ID" value="KAJ1105845.1"/>
    <property type="molecule type" value="Genomic_DNA"/>
</dbReference>
<accession>A0AAV7MZM0</accession>
<dbReference type="Proteomes" id="UP001066276">
    <property type="component" value="Chromosome 9"/>
</dbReference>
<keyword evidence="3" id="KW-1185">Reference proteome</keyword>
<reference evidence="2" key="1">
    <citation type="journal article" date="2022" name="bioRxiv">
        <title>Sequencing and chromosome-scale assembly of the giantPleurodeles waltlgenome.</title>
        <authorList>
            <person name="Brown T."/>
            <person name="Elewa A."/>
            <person name="Iarovenko S."/>
            <person name="Subramanian E."/>
            <person name="Araus A.J."/>
            <person name="Petzold A."/>
            <person name="Susuki M."/>
            <person name="Suzuki K.-i.T."/>
            <person name="Hayashi T."/>
            <person name="Toyoda A."/>
            <person name="Oliveira C."/>
            <person name="Osipova E."/>
            <person name="Leigh N.D."/>
            <person name="Simon A."/>
            <person name="Yun M.H."/>
        </authorList>
    </citation>
    <scope>NUCLEOTIDE SEQUENCE</scope>
    <source>
        <strain evidence="2">20211129_DDA</strain>
        <tissue evidence="2">Liver</tissue>
    </source>
</reference>
<sequence>MDPFRLPVWLGRLGQRAGLAAPGLGAAWPSWHAAARREQPEVISACKHGGQTAAYRRGSMSGLGGVRASSRGPTEEDQWWGPGERS</sequence>